<evidence type="ECO:0000313" key="1">
    <source>
        <dbReference type="EMBL" id="VVC35115.1"/>
    </source>
</evidence>
<dbReference type="AlphaFoldDB" id="A0A5E4MXG0"/>
<evidence type="ECO:0000313" key="2">
    <source>
        <dbReference type="Proteomes" id="UP000325440"/>
    </source>
</evidence>
<gene>
    <name evidence="1" type="ORF">CINCED_3A014707</name>
</gene>
<reference evidence="1 2" key="1">
    <citation type="submission" date="2019-08" db="EMBL/GenBank/DDBJ databases">
        <authorList>
            <person name="Alioto T."/>
            <person name="Alioto T."/>
            <person name="Gomez Garrido J."/>
        </authorList>
    </citation>
    <scope>NUCLEOTIDE SEQUENCE [LARGE SCALE GENOMIC DNA]</scope>
</reference>
<feature type="non-terminal residue" evidence="1">
    <location>
        <position position="429"/>
    </location>
</feature>
<dbReference type="Proteomes" id="UP000325440">
    <property type="component" value="Unassembled WGS sequence"/>
</dbReference>
<proteinExistence type="predicted"/>
<protein>
    <submittedName>
        <fullName evidence="1">Uncharacterized protein</fullName>
    </submittedName>
</protein>
<name>A0A5E4MXG0_9HEMI</name>
<keyword evidence="2" id="KW-1185">Reference proteome</keyword>
<dbReference type="OrthoDB" id="6410187at2759"/>
<accession>A0A5E4MXG0</accession>
<dbReference type="EMBL" id="CABPRJ010001060">
    <property type="protein sequence ID" value="VVC35115.1"/>
    <property type="molecule type" value="Genomic_DNA"/>
</dbReference>
<sequence>MDCVEPGLQSRNTSVNIDIPVHKDDDNVQIHWVNSDQIIGSGEKIEFTVNGSINVCHEKKGRNPVKVLVPAIFCSDGSEPDYDGAKDLNSNKLIDGLNGNEVCKNKGFVGNNWKVSNRRYVDTGIKVNPGDKLNFKLVPREIKIDCNKLKEITLDDNCYKTAEATDKNKVTPHAICKGGTFFCEDQDNKRVKTKLEPLEGQEQKYKVLVGNGYTPYDNKVHFNVSNGVQWISGSLLDLRRNKVGLDKVDLDKLCAGEKDPTKKKECHDNEKKKYSSSELNCYYDRICYNKEGIGNCISSIRREEYDVGGKCNMYPYLEKLAQRNVGRENSWAEALVAKIASSDIDYSNTPYNSRADMDINAKGTQCLPEKNGLTGDNVCSKISKDFEDFSLQLHRDYLVNNDVKPGSNVMLAIANNGSYVVNRGGYHVQ</sequence>
<organism evidence="1 2">
    <name type="scientific">Cinara cedri</name>
    <dbReference type="NCBI Taxonomy" id="506608"/>
    <lineage>
        <taxon>Eukaryota</taxon>
        <taxon>Metazoa</taxon>
        <taxon>Ecdysozoa</taxon>
        <taxon>Arthropoda</taxon>
        <taxon>Hexapoda</taxon>
        <taxon>Insecta</taxon>
        <taxon>Pterygota</taxon>
        <taxon>Neoptera</taxon>
        <taxon>Paraneoptera</taxon>
        <taxon>Hemiptera</taxon>
        <taxon>Sternorrhyncha</taxon>
        <taxon>Aphidomorpha</taxon>
        <taxon>Aphidoidea</taxon>
        <taxon>Aphididae</taxon>
        <taxon>Lachninae</taxon>
        <taxon>Cinara</taxon>
    </lineage>
</organism>